<dbReference type="Proteomes" id="UP001501759">
    <property type="component" value="Unassembled WGS sequence"/>
</dbReference>
<dbReference type="RefSeq" id="WP_345656939.1">
    <property type="nucleotide sequence ID" value="NZ_BAABKB010000033.1"/>
</dbReference>
<dbReference type="InterPro" id="IPR045155">
    <property type="entry name" value="Beta-lactam_cat"/>
</dbReference>
<name>A0ABP9JG95_9ACTN</name>
<gene>
    <name evidence="3" type="ORF">GCM10023335_71370</name>
</gene>
<dbReference type="PANTHER" id="PTHR35333:SF3">
    <property type="entry name" value="BETA-LACTAMASE-TYPE TRANSPEPTIDASE FOLD CONTAINING PROTEIN"/>
    <property type="match status" value="1"/>
</dbReference>
<proteinExistence type="predicted"/>
<dbReference type="Gene3D" id="3.40.710.10">
    <property type="entry name" value="DD-peptidase/beta-lactamase superfamily"/>
    <property type="match status" value="1"/>
</dbReference>
<feature type="region of interest" description="Disordered" evidence="1">
    <location>
        <begin position="1"/>
        <end position="24"/>
    </location>
</feature>
<dbReference type="InterPro" id="IPR000871">
    <property type="entry name" value="Beta-lactam_class-A"/>
</dbReference>
<feature type="domain" description="Beta-lactamase class A catalytic" evidence="2">
    <location>
        <begin position="42"/>
        <end position="283"/>
    </location>
</feature>
<keyword evidence="3" id="KW-0378">Hydrolase</keyword>
<protein>
    <submittedName>
        <fullName evidence="3">Serine hydrolase</fullName>
    </submittedName>
</protein>
<sequence length="317" mass="33450">MEESGTKVGSPPGGGDRAQADPEQVRRTVADAFAAAGSGGVVHAVDIDSGVQFEYGADDPVALASVCKIPVLVELHARSDEGTVDLSSRVHVRATGRSPGPTGLSVMLDPVDVSLRDLAYWMISVSDNAATDVLCDLLGLDAINARMSGLGLKEVRLEGTCRDIYDAFDEELGGADVLDLSDTEVARLRASRVLHIPTATRGTPRSITTLLSMIWRDRAASPEACAAMRRILGLQVWPHRLRSGFPDDRVAVAGKTGTLPFVRNEVGVVEYPDGGRYAVAVFTCPDSLAYANPPADAVIGTVARAAVDCIRAAQPTD</sequence>
<dbReference type="PANTHER" id="PTHR35333">
    <property type="entry name" value="BETA-LACTAMASE"/>
    <property type="match status" value="1"/>
</dbReference>
<dbReference type="SUPFAM" id="SSF56601">
    <property type="entry name" value="beta-lactamase/transpeptidase-like"/>
    <property type="match status" value="1"/>
</dbReference>
<keyword evidence="4" id="KW-1185">Reference proteome</keyword>
<dbReference type="EMBL" id="BAABKB010000033">
    <property type="protein sequence ID" value="GAA5030684.1"/>
    <property type="molecule type" value="Genomic_DNA"/>
</dbReference>
<reference evidence="4" key="1">
    <citation type="journal article" date="2019" name="Int. J. Syst. Evol. Microbiol.">
        <title>The Global Catalogue of Microorganisms (GCM) 10K type strain sequencing project: providing services to taxonomists for standard genome sequencing and annotation.</title>
        <authorList>
            <consortium name="The Broad Institute Genomics Platform"/>
            <consortium name="The Broad Institute Genome Sequencing Center for Infectious Disease"/>
            <person name="Wu L."/>
            <person name="Ma J."/>
        </authorList>
    </citation>
    <scope>NUCLEOTIDE SEQUENCE [LARGE SCALE GENOMIC DNA]</scope>
    <source>
        <strain evidence="4">JCM 18409</strain>
    </source>
</reference>
<evidence type="ECO:0000259" key="2">
    <source>
        <dbReference type="Pfam" id="PF13354"/>
    </source>
</evidence>
<accession>A0ABP9JG95</accession>
<dbReference type="InterPro" id="IPR012338">
    <property type="entry name" value="Beta-lactam/transpept-like"/>
</dbReference>
<evidence type="ECO:0000313" key="4">
    <source>
        <dbReference type="Proteomes" id="UP001501759"/>
    </source>
</evidence>
<evidence type="ECO:0000313" key="3">
    <source>
        <dbReference type="EMBL" id="GAA5030684.1"/>
    </source>
</evidence>
<evidence type="ECO:0000256" key="1">
    <source>
        <dbReference type="SAM" id="MobiDB-lite"/>
    </source>
</evidence>
<dbReference type="GO" id="GO:0016787">
    <property type="term" value="F:hydrolase activity"/>
    <property type="evidence" value="ECO:0007669"/>
    <property type="project" value="UniProtKB-KW"/>
</dbReference>
<dbReference type="Pfam" id="PF13354">
    <property type="entry name" value="Beta-lactamase2"/>
    <property type="match status" value="1"/>
</dbReference>
<organism evidence="3 4">
    <name type="scientific">Streptomyces siamensis</name>
    <dbReference type="NCBI Taxonomy" id="1274986"/>
    <lineage>
        <taxon>Bacteria</taxon>
        <taxon>Bacillati</taxon>
        <taxon>Actinomycetota</taxon>
        <taxon>Actinomycetes</taxon>
        <taxon>Kitasatosporales</taxon>
        <taxon>Streptomycetaceae</taxon>
        <taxon>Streptomyces</taxon>
    </lineage>
</organism>
<comment type="caution">
    <text evidence="3">The sequence shown here is derived from an EMBL/GenBank/DDBJ whole genome shotgun (WGS) entry which is preliminary data.</text>
</comment>